<name>A0A667H7E1_LYNCA</name>
<organism evidence="3 4">
    <name type="scientific">Lynx canadensis</name>
    <name type="common">Canada lynx</name>
    <name type="synonym">Felis canadensis</name>
    <dbReference type="NCBI Taxonomy" id="61383"/>
    <lineage>
        <taxon>Eukaryota</taxon>
        <taxon>Metazoa</taxon>
        <taxon>Chordata</taxon>
        <taxon>Craniata</taxon>
        <taxon>Vertebrata</taxon>
        <taxon>Euteleostomi</taxon>
        <taxon>Mammalia</taxon>
        <taxon>Eutheria</taxon>
        <taxon>Laurasiatheria</taxon>
        <taxon>Carnivora</taxon>
        <taxon>Feliformia</taxon>
        <taxon>Felidae</taxon>
        <taxon>Felinae</taxon>
        <taxon>Lynx</taxon>
    </lineage>
</organism>
<reference evidence="3" key="1">
    <citation type="submission" date="2025-08" db="UniProtKB">
        <authorList>
            <consortium name="Ensembl"/>
        </authorList>
    </citation>
    <scope>IDENTIFICATION</scope>
</reference>
<sequence length="51" mass="5470">METDLEVGIRKKIEHDVVMKASTSLPKKLALLKASAKKKEAASSSSTKTPS</sequence>
<dbReference type="InterPro" id="IPR019034">
    <property type="entry name" value="UPF0390"/>
</dbReference>
<comment type="similarity">
    <text evidence="2">Belongs to the UPF0390 family.</text>
</comment>
<dbReference type="PANTHER" id="PTHR16967:SF1">
    <property type="entry name" value="LEYDIG CELL TUMOR 10 KDA PROTEIN HOMOLOG"/>
    <property type="match status" value="1"/>
</dbReference>
<evidence type="ECO:0000313" key="3">
    <source>
        <dbReference type="Ensembl" id="ENSLCNP00005016393.1"/>
    </source>
</evidence>
<evidence type="ECO:0000256" key="2">
    <source>
        <dbReference type="ARBA" id="ARBA00006802"/>
    </source>
</evidence>
<protein>
    <submittedName>
        <fullName evidence="3">Uncharacterized protein</fullName>
    </submittedName>
</protein>
<accession>A0A667H7E1</accession>
<evidence type="ECO:0000313" key="4">
    <source>
        <dbReference type="Proteomes" id="UP000472241"/>
    </source>
</evidence>
<dbReference type="AlphaFoldDB" id="A0A667H7E1"/>
<proteinExistence type="inferred from homology"/>
<dbReference type="Pfam" id="PF09495">
    <property type="entry name" value="DUF2462"/>
    <property type="match status" value="1"/>
</dbReference>
<evidence type="ECO:0000256" key="1">
    <source>
        <dbReference type="ARBA" id="ARBA00003358"/>
    </source>
</evidence>
<dbReference type="Ensembl" id="ENSLCNT00005018386.1">
    <property type="protein sequence ID" value="ENSLCNP00005016393.1"/>
    <property type="gene ID" value="ENSLCNG00005010816.1"/>
</dbReference>
<comment type="function">
    <text evidence="1">May have a potential role in hypercalcemia of malignancy.</text>
</comment>
<dbReference type="Proteomes" id="UP000472241">
    <property type="component" value="Unplaced"/>
</dbReference>
<keyword evidence="4" id="KW-1185">Reference proteome</keyword>
<dbReference type="PANTHER" id="PTHR16967">
    <property type="entry name" value="LEYDIG CELL TUMOR 10 KDA PROTEIN HOMOLOG"/>
    <property type="match status" value="1"/>
</dbReference>
<reference evidence="3" key="2">
    <citation type="submission" date="2025-09" db="UniProtKB">
        <authorList>
            <consortium name="Ensembl"/>
        </authorList>
    </citation>
    <scope>IDENTIFICATION</scope>
</reference>